<evidence type="ECO:0000313" key="2">
    <source>
        <dbReference type="Proteomes" id="UP000230843"/>
    </source>
</evidence>
<dbReference type="SUPFAM" id="SSF56784">
    <property type="entry name" value="HAD-like"/>
    <property type="match status" value="1"/>
</dbReference>
<name>A0A2M7Z7E0_9BACT</name>
<dbReference type="SFLD" id="SFLDS00003">
    <property type="entry name" value="Haloacid_Dehalogenase"/>
    <property type="match status" value="1"/>
</dbReference>
<dbReference type="InterPro" id="IPR023198">
    <property type="entry name" value="PGP-like_dom2"/>
</dbReference>
<proteinExistence type="predicted"/>
<dbReference type="Pfam" id="PF00702">
    <property type="entry name" value="Hydrolase"/>
    <property type="match status" value="1"/>
</dbReference>
<dbReference type="AlphaFoldDB" id="A0A2M7Z7E0"/>
<reference evidence="2" key="1">
    <citation type="submission" date="2017-09" db="EMBL/GenBank/DDBJ databases">
        <title>Depth-based differentiation of microbial function through sediment-hosted aquifers and enrichment of novel symbionts in the deep terrestrial subsurface.</title>
        <authorList>
            <person name="Probst A.J."/>
            <person name="Ladd B."/>
            <person name="Jarett J.K."/>
            <person name="Geller-Mcgrath D.E."/>
            <person name="Sieber C.M.K."/>
            <person name="Emerson J.B."/>
            <person name="Anantharaman K."/>
            <person name="Thomas B.C."/>
            <person name="Malmstrom R."/>
            <person name="Stieglmeier M."/>
            <person name="Klingl A."/>
            <person name="Woyke T."/>
            <person name="Ryan C.M."/>
            <person name="Banfield J.F."/>
        </authorList>
    </citation>
    <scope>NUCLEOTIDE SEQUENCE [LARGE SCALE GENOMIC DNA]</scope>
</reference>
<comment type="caution">
    <text evidence="1">The sequence shown here is derived from an EMBL/GenBank/DDBJ whole genome shotgun (WGS) entry which is preliminary data.</text>
</comment>
<dbReference type="PANTHER" id="PTHR43611:SF3">
    <property type="entry name" value="FLAVIN MONONUCLEOTIDE HYDROLASE 1, CHLOROPLATIC"/>
    <property type="match status" value="1"/>
</dbReference>
<dbReference type="Proteomes" id="UP000230843">
    <property type="component" value="Unassembled WGS sequence"/>
</dbReference>
<dbReference type="InterPro" id="IPR036412">
    <property type="entry name" value="HAD-like_sf"/>
</dbReference>
<evidence type="ECO:0008006" key="3">
    <source>
        <dbReference type="Google" id="ProtNLM"/>
    </source>
</evidence>
<dbReference type="InterPro" id="IPR023214">
    <property type="entry name" value="HAD_sf"/>
</dbReference>
<accession>A0A2M7Z7E0</accession>
<dbReference type="Gene3D" id="3.40.50.1000">
    <property type="entry name" value="HAD superfamily/HAD-like"/>
    <property type="match status" value="1"/>
</dbReference>
<evidence type="ECO:0000313" key="1">
    <source>
        <dbReference type="EMBL" id="PJA90132.1"/>
    </source>
</evidence>
<dbReference type="Gene3D" id="1.10.150.240">
    <property type="entry name" value="Putative phosphatase, domain 2"/>
    <property type="match status" value="1"/>
</dbReference>
<dbReference type="PANTHER" id="PTHR43611">
    <property type="entry name" value="ALPHA-D-GLUCOSE 1-PHOSPHATE PHOSPHATASE"/>
    <property type="match status" value="1"/>
</dbReference>
<dbReference type="SFLD" id="SFLDG01129">
    <property type="entry name" value="C1.5:_HAD__Beta-PGM__Phosphata"/>
    <property type="match status" value="1"/>
</dbReference>
<protein>
    <recommendedName>
        <fullName evidence="3">HAD family phosphatase</fullName>
    </recommendedName>
</protein>
<organism evidence="1 2">
    <name type="scientific">Candidatus Magasanikbacteria bacterium CG_4_9_14_3_um_filter_32_9</name>
    <dbReference type="NCBI Taxonomy" id="1974644"/>
    <lineage>
        <taxon>Bacteria</taxon>
        <taxon>Candidatus Magasanikiibacteriota</taxon>
    </lineage>
</organism>
<sequence>MKTQRKFEAIIFDIGNVLLETSFAKTDEAMAKLTDLSVEELTKTVFTSPEAREMWRKSQVGETNLEEFCNEVLGLLGVSKKEIDHEKLKQTLTSSGCENPHIWELLEVFVEVNPKIKRAIISNNTPLYKESGQRLTPKLYTFFSPKNIIMSHEVGMMKPDPAIFTFTSQKIGVAIANSILIDDNTENVERFREMGGVTIQYDCSKNTIMFLWKELHKLGLM</sequence>
<dbReference type="InterPro" id="IPR006439">
    <property type="entry name" value="HAD-SF_hydro_IA"/>
</dbReference>
<gene>
    <name evidence="1" type="ORF">CO137_00970</name>
</gene>
<dbReference type="NCBIfam" id="TIGR01509">
    <property type="entry name" value="HAD-SF-IA-v3"/>
    <property type="match status" value="1"/>
</dbReference>
<dbReference type="EMBL" id="PFVJ01000023">
    <property type="protein sequence ID" value="PJA90132.1"/>
    <property type="molecule type" value="Genomic_DNA"/>
</dbReference>